<dbReference type="Proteomes" id="UP001140560">
    <property type="component" value="Unassembled WGS sequence"/>
</dbReference>
<comment type="caution">
    <text evidence="1">The sequence shown here is derived from an EMBL/GenBank/DDBJ whole genome shotgun (WGS) entry which is preliminary data.</text>
</comment>
<protein>
    <recommendedName>
        <fullName evidence="3">Apple domain-containing protein</fullName>
    </recommendedName>
</protein>
<organism evidence="1 2">
    <name type="scientific">Neocucurbitaria cava</name>
    <dbReference type="NCBI Taxonomy" id="798079"/>
    <lineage>
        <taxon>Eukaryota</taxon>
        <taxon>Fungi</taxon>
        <taxon>Dikarya</taxon>
        <taxon>Ascomycota</taxon>
        <taxon>Pezizomycotina</taxon>
        <taxon>Dothideomycetes</taxon>
        <taxon>Pleosporomycetidae</taxon>
        <taxon>Pleosporales</taxon>
        <taxon>Pleosporineae</taxon>
        <taxon>Cucurbitariaceae</taxon>
        <taxon>Neocucurbitaria</taxon>
    </lineage>
</organism>
<evidence type="ECO:0008006" key="3">
    <source>
        <dbReference type="Google" id="ProtNLM"/>
    </source>
</evidence>
<dbReference type="AlphaFoldDB" id="A0A9W8YBN4"/>
<keyword evidence="2" id="KW-1185">Reference proteome</keyword>
<proteinExistence type="predicted"/>
<dbReference type="EMBL" id="JAPEUY010000005">
    <property type="protein sequence ID" value="KAJ4373280.1"/>
    <property type="molecule type" value="Genomic_DNA"/>
</dbReference>
<evidence type="ECO:0000313" key="2">
    <source>
        <dbReference type="Proteomes" id="UP001140560"/>
    </source>
</evidence>
<evidence type="ECO:0000313" key="1">
    <source>
        <dbReference type="EMBL" id="KAJ4373280.1"/>
    </source>
</evidence>
<sequence>MSHGLNVFPDDARHFRNSADLRNISLQAPTPTNWDRTFAAKTGSSQGTTFLGWTELERYEPSNCAAQCSRIGGCQAINIYFERTPKFFLGQECQHAPSMSVIKCVFWGEKLYAENVTNYGHTEWEFDIAMAGSNGYNIEHPDKVSGASA</sequence>
<dbReference type="OrthoDB" id="271448at2759"/>
<dbReference type="PANTHER" id="PTHR36578:SF1">
    <property type="entry name" value="APPLE DOMAIN-CONTAINING PROTEIN"/>
    <property type="match status" value="1"/>
</dbReference>
<reference evidence="1" key="1">
    <citation type="submission" date="2022-10" db="EMBL/GenBank/DDBJ databases">
        <title>Tapping the CABI collections for fungal endophytes: first genome assemblies for Collariella, Neodidymelliopsis, Ascochyta clinopodiicola, Didymella pomorum, Didymosphaeria variabile, Neocosmospora piperis and Neocucurbitaria cava.</title>
        <authorList>
            <person name="Hill R."/>
        </authorList>
    </citation>
    <scope>NUCLEOTIDE SEQUENCE</scope>
    <source>
        <strain evidence="1">IMI 356814</strain>
    </source>
</reference>
<dbReference type="PANTHER" id="PTHR36578">
    <property type="entry name" value="CHROMOSOME 15, WHOLE GENOME SHOTGUN SEQUENCE"/>
    <property type="match status" value="1"/>
</dbReference>
<gene>
    <name evidence="1" type="ORF">N0V83_003574</name>
</gene>
<accession>A0A9W8YBN4</accession>
<name>A0A9W8YBN4_9PLEO</name>